<dbReference type="InterPro" id="IPR003810">
    <property type="entry name" value="Mntp/YtaF"/>
</dbReference>
<comment type="caution">
    <text evidence="10">The sequence shown here is derived from an EMBL/GenBank/DDBJ whole genome shotgun (WGS) entry which is preliminary data.</text>
</comment>
<dbReference type="Pfam" id="PF02659">
    <property type="entry name" value="Mntp"/>
    <property type="match status" value="1"/>
</dbReference>
<comment type="function">
    <text evidence="8">Probably functions as a manganese efflux pump.</text>
</comment>
<keyword evidence="5 8" id="KW-0406">Ion transport</keyword>
<dbReference type="EMBL" id="WNWM01000002">
    <property type="protein sequence ID" value="MUI11414.1"/>
    <property type="molecule type" value="Genomic_DNA"/>
</dbReference>
<dbReference type="AlphaFoldDB" id="A0A6I3X3I2"/>
<proteinExistence type="inferred from homology"/>
<dbReference type="GO" id="GO:0005886">
    <property type="term" value="C:plasma membrane"/>
    <property type="evidence" value="ECO:0007669"/>
    <property type="project" value="UniProtKB-SubCell"/>
</dbReference>
<dbReference type="PANTHER" id="PTHR35529">
    <property type="entry name" value="MANGANESE EFFLUX PUMP MNTP-RELATED"/>
    <property type="match status" value="1"/>
</dbReference>
<dbReference type="HAMAP" id="MF_01521">
    <property type="entry name" value="MntP_pump"/>
    <property type="match status" value="1"/>
</dbReference>
<dbReference type="PANTHER" id="PTHR35529:SF1">
    <property type="entry name" value="MANGANESE EFFLUX PUMP MNTP-RELATED"/>
    <property type="match status" value="1"/>
</dbReference>
<keyword evidence="1 8" id="KW-0813">Transport</keyword>
<dbReference type="RefSeq" id="WP_155707447.1">
    <property type="nucleotide sequence ID" value="NZ_BMWU01000016.1"/>
</dbReference>
<feature type="chain" id="PRO_5026086943" description="Putative manganese efflux pump MntP" evidence="9">
    <location>
        <begin position="20"/>
        <end position="190"/>
    </location>
</feature>
<keyword evidence="6 8" id="KW-0472">Membrane</keyword>
<evidence type="ECO:0000256" key="1">
    <source>
        <dbReference type="ARBA" id="ARBA00022448"/>
    </source>
</evidence>
<feature type="transmembrane region" description="Helical" evidence="8">
    <location>
        <begin position="135"/>
        <end position="156"/>
    </location>
</feature>
<keyword evidence="2 8" id="KW-1003">Cell membrane</keyword>
<gene>
    <name evidence="8" type="primary">mntP</name>
    <name evidence="10" type="ORF">GJV26_02765</name>
</gene>
<feature type="transmembrane region" description="Helical" evidence="8">
    <location>
        <begin position="168"/>
        <end position="186"/>
    </location>
</feature>
<feature type="transmembrane region" description="Helical" evidence="8">
    <location>
        <begin position="70"/>
        <end position="87"/>
    </location>
</feature>
<feature type="transmembrane region" description="Helical" evidence="8">
    <location>
        <begin position="107"/>
        <end position="128"/>
    </location>
</feature>
<evidence type="ECO:0000256" key="6">
    <source>
        <dbReference type="ARBA" id="ARBA00023136"/>
    </source>
</evidence>
<evidence type="ECO:0000256" key="7">
    <source>
        <dbReference type="ARBA" id="ARBA00023211"/>
    </source>
</evidence>
<evidence type="ECO:0000256" key="2">
    <source>
        <dbReference type="ARBA" id="ARBA00022475"/>
    </source>
</evidence>
<organism evidence="10 11">
    <name type="scientific">Pseudoduganella dura</name>
    <dbReference type="NCBI Taxonomy" id="321982"/>
    <lineage>
        <taxon>Bacteria</taxon>
        <taxon>Pseudomonadati</taxon>
        <taxon>Pseudomonadota</taxon>
        <taxon>Betaproteobacteria</taxon>
        <taxon>Burkholderiales</taxon>
        <taxon>Oxalobacteraceae</taxon>
        <taxon>Telluria group</taxon>
        <taxon>Pseudoduganella</taxon>
    </lineage>
</organism>
<evidence type="ECO:0000313" key="11">
    <source>
        <dbReference type="Proteomes" id="UP000431684"/>
    </source>
</evidence>
<evidence type="ECO:0000256" key="8">
    <source>
        <dbReference type="HAMAP-Rule" id="MF_01521"/>
    </source>
</evidence>
<sequence length="190" mass="19377">MNFAATAALSLAMATDAFAVAIGKGAALQKPSLRAALRIGLIFGVVEGLTPIAGWALGQVAAPYVEAWDHWIAFLLLGGLGVRMIVASLGATDDDDNDGGRPDNGSFWLLVVTGFATSIDAMIVGVGLAFMDANIWLTAAAIGTCTFVMVTLGIMLGRAVGAVVGRRAELVGGFVLIAIGATILYGHTVG</sequence>
<feature type="transmembrane region" description="Helical" evidence="8">
    <location>
        <begin position="35"/>
        <end position="58"/>
    </location>
</feature>
<accession>A0A6I3X3I2</accession>
<dbReference type="GO" id="GO:0005384">
    <property type="term" value="F:manganese ion transmembrane transporter activity"/>
    <property type="evidence" value="ECO:0007669"/>
    <property type="project" value="UniProtKB-UniRule"/>
</dbReference>
<dbReference type="InterPro" id="IPR022929">
    <property type="entry name" value="Put_MntP"/>
</dbReference>
<evidence type="ECO:0000256" key="3">
    <source>
        <dbReference type="ARBA" id="ARBA00022692"/>
    </source>
</evidence>
<dbReference type="Proteomes" id="UP000431684">
    <property type="component" value="Unassembled WGS sequence"/>
</dbReference>
<keyword evidence="11" id="KW-1185">Reference proteome</keyword>
<keyword evidence="9" id="KW-0732">Signal</keyword>
<keyword evidence="3 8" id="KW-0812">Transmembrane</keyword>
<evidence type="ECO:0000256" key="9">
    <source>
        <dbReference type="SAM" id="SignalP"/>
    </source>
</evidence>
<comment type="subcellular location">
    <subcellularLocation>
        <location evidence="8">Cell membrane</location>
        <topology evidence="8">Multi-pass membrane protein</topology>
    </subcellularLocation>
</comment>
<reference evidence="10 11" key="1">
    <citation type="submission" date="2019-11" db="EMBL/GenBank/DDBJ databases">
        <title>Draft Genome Sequences of Six Type Strains of the Genus Massilia.</title>
        <authorList>
            <person name="Miess H."/>
            <person name="Frediansyah A."/>
            <person name="Goeker M."/>
            <person name="Gross H."/>
        </authorList>
    </citation>
    <scope>NUCLEOTIDE SEQUENCE [LARGE SCALE GENOMIC DNA]</scope>
    <source>
        <strain evidence="10 11">DSM 17513</strain>
    </source>
</reference>
<evidence type="ECO:0000313" key="10">
    <source>
        <dbReference type="EMBL" id="MUI11414.1"/>
    </source>
</evidence>
<keyword evidence="7 8" id="KW-0464">Manganese</keyword>
<evidence type="ECO:0000256" key="4">
    <source>
        <dbReference type="ARBA" id="ARBA00022989"/>
    </source>
</evidence>
<keyword evidence="4 8" id="KW-1133">Transmembrane helix</keyword>
<name>A0A6I3X3I2_9BURK</name>
<feature type="signal peptide" evidence="9">
    <location>
        <begin position="1"/>
        <end position="19"/>
    </location>
</feature>
<evidence type="ECO:0000256" key="5">
    <source>
        <dbReference type="ARBA" id="ARBA00023065"/>
    </source>
</evidence>
<dbReference type="OrthoDB" id="9811590at2"/>
<protein>
    <recommendedName>
        <fullName evidence="8">Putative manganese efflux pump MntP</fullName>
    </recommendedName>
</protein>
<comment type="similarity">
    <text evidence="8">Belongs to the MntP (TC 9.B.29) family.</text>
</comment>